<feature type="transmembrane region" description="Helical" evidence="1">
    <location>
        <begin position="55"/>
        <end position="73"/>
    </location>
</feature>
<reference evidence="2" key="1">
    <citation type="submission" date="2022-07" db="EMBL/GenBank/DDBJ databases">
        <title>Phylogenomic reconstructions and comparative analyses of Kickxellomycotina fungi.</title>
        <authorList>
            <person name="Reynolds N.K."/>
            <person name="Stajich J.E."/>
            <person name="Barry K."/>
            <person name="Grigoriev I.V."/>
            <person name="Crous P."/>
            <person name="Smith M.E."/>
        </authorList>
    </citation>
    <scope>NUCLEOTIDE SEQUENCE</scope>
    <source>
        <strain evidence="2">NBRC 105413</strain>
    </source>
</reference>
<sequence>MIIYAWVNRNYRPIRAKNLLWTTSIYLVSVIWFLGNIVASGHVVIAGAFAHCKFWILWLRMLFCFLFASMIVVRFYALDSVFNQNRPFSKRANLIAAACVVFPNVIFCLVAQFISAEKTVSQSTSLAVCDVNMSLRIATIVYQWMVWLGAVILTFRLRNIQSSFNEFYESLAVFVIATLMVIETSVANFVFKYYPLMKKARMEKTLVDTFATNVIIWLIIAQPIFNCLFNRRKYETEWLEKLTKDGRKKEYNVSSGQTGPSTAYTKMNNSHFLESQQNLSSSDGIDPAYYGNGNHYDATAFAGDSTLHNPEVYIDQDGIPVALCTNPHIHRPVINTSLAFNGVNDDNGEGRRVI</sequence>
<evidence type="ECO:0000256" key="1">
    <source>
        <dbReference type="SAM" id="Phobius"/>
    </source>
</evidence>
<protein>
    <submittedName>
        <fullName evidence="2">Uncharacterized protein</fullName>
    </submittedName>
</protein>
<name>A0A9W7XJ68_9FUNG</name>
<keyword evidence="1" id="KW-1133">Transmembrane helix</keyword>
<keyword evidence="3" id="KW-1185">Reference proteome</keyword>
<comment type="caution">
    <text evidence="2">The sequence shown here is derived from an EMBL/GenBank/DDBJ whole genome shotgun (WGS) entry which is preliminary data.</text>
</comment>
<gene>
    <name evidence="2" type="ORF">LPJ64_004367</name>
</gene>
<feature type="transmembrane region" description="Helical" evidence="1">
    <location>
        <begin position="94"/>
        <end position="115"/>
    </location>
</feature>
<feature type="transmembrane region" description="Helical" evidence="1">
    <location>
        <begin position="20"/>
        <end position="49"/>
    </location>
</feature>
<dbReference type="EMBL" id="JANBOH010000208">
    <property type="protein sequence ID" value="KAJ1643915.1"/>
    <property type="molecule type" value="Genomic_DNA"/>
</dbReference>
<keyword evidence="1" id="KW-0812">Transmembrane</keyword>
<accession>A0A9W7XJ68</accession>
<organism evidence="2 3">
    <name type="scientific">Coemansia asiatica</name>
    <dbReference type="NCBI Taxonomy" id="1052880"/>
    <lineage>
        <taxon>Eukaryota</taxon>
        <taxon>Fungi</taxon>
        <taxon>Fungi incertae sedis</taxon>
        <taxon>Zoopagomycota</taxon>
        <taxon>Kickxellomycotina</taxon>
        <taxon>Kickxellomycetes</taxon>
        <taxon>Kickxellales</taxon>
        <taxon>Kickxellaceae</taxon>
        <taxon>Coemansia</taxon>
    </lineage>
</organism>
<keyword evidence="1" id="KW-0472">Membrane</keyword>
<feature type="transmembrane region" description="Helical" evidence="1">
    <location>
        <begin position="210"/>
        <end position="229"/>
    </location>
</feature>
<evidence type="ECO:0000313" key="2">
    <source>
        <dbReference type="EMBL" id="KAJ1643915.1"/>
    </source>
</evidence>
<feature type="transmembrane region" description="Helical" evidence="1">
    <location>
        <begin position="167"/>
        <end position="190"/>
    </location>
</feature>
<proteinExistence type="predicted"/>
<dbReference type="Proteomes" id="UP001145021">
    <property type="component" value="Unassembled WGS sequence"/>
</dbReference>
<dbReference type="AlphaFoldDB" id="A0A9W7XJ68"/>
<feature type="transmembrane region" description="Helical" evidence="1">
    <location>
        <begin position="135"/>
        <end position="155"/>
    </location>
</feature>
<evidence type="ECO:0000313" key="3">
    <source>
        <dbReference type="Proteomes" id="UP001145021"/>
    </source>
</evidence>